<evidence type="ECO:0000313" key="2">
    <source>
        <dbReference type="Proteomes" id="UP000222542"/>
    </source>
</evidence>
<accession>A0A2G3AKQ3</accession>
<keyword evidence="2" id="KW-1185">Reference proteome</keyword>
<dbReference type="PANTHER" id="PTHR48186:SF1">
    <property type="entry name" value="TPX2 C-TERMINAL DOMAIN-CONTAINING PROTEIN"/>
    <property type="match status" value="1"/>
</dbReference>
<dbReference type="AlphaFoldDB" id="A0A2G3AKQ3"/>
<dbReference type="EMBL" id="AYRZ02000001">
    <property type="protein sequence ID" value="PHT94815.1"/>
    <property type="molecule type" value="Genomic_DNA"/>
</dbReference>
<name>A0A2G3AKQ3_CAPAN</name>
<comment type="caution">
    <text evidence="1">The sequence shown here is derived from an EMBL/GenBank/DDBJ whole genome shotgun (WGS) entry which is preliminary data.</text>
</comment>
<dbReference type="PANTHER" id="PTHR48186">
    <property type="entry name" value="NB-ARC DOMAIN-CONTAINING PROTEIN"/>
    <property type="match status" value="1"/>
</dbReference>
<protein>
    <submittedName>
        <fullName evidence="1">Uncharacterized protein</fullName>
    </submittedName>
</protein>
<dbReference type="Gramene" id="PHT94815">
    <property type="protein sequence ID" value="PHT94815"/>
    <property type="gene ID" value="T459_02697"/>
</dbReference>
<gene>
    <name evidence="1" type="ORF">T459_02697</name>
</gene>
<sequence length="175" mass="19651">MDIETMFHSCFSMEKKSNIFELIQAAVIVVGAWKYPAEFKKRKDEILEHVMNPGKVEEDGSDTCVDEKQMEKFQVQHHKEIKTIYAQNQSEKGDGDAEIKNTNKTLISKNCNGGGSRRKIKVSIKRPEEFGEQLKQSDLGDQQGTMQAFITKSCSIGVSRNAAIKRVRIAPPASS</sequence>
<reference evidence="1 2" key="1">
    <citation type="journal article" date="2014" name="Nat. Genet.">
        <title>Genome sequence of the hot pepper provides insights into the evolution of pungency in Capsicum species.</title>
        <authorList>
            <person name="Kim S."/>
            <person name="Park M."/>
            <person name="Yeom S.I."/>
            <person name="Kim Y.M."/>
            <person name="Lee J.M."/>
            <person name="Lee H.A."/>
            <person name="Seo E."/>
            <person name="Choi J."/>
            <person name="Cheong K."/>
            <person name="Kim K.T."/>
            <person name="Jung K."/>
            <person name="Lee G.W."/>
            <person name="Oh S.K."/>
            <person name="Bae C."/>
            <person name="Kim S.B."/>
            <person name="Lee H.Y."/>
            <person name="Kim S.Y."/>
            <person name="Kim M.S."/>
            <person name="Kang B.C."/>
            <person name="Jo Y.D."/>
            <person name="Yang H.B."/>
            <person name="Jeong H.J."/>
            <person name="Kang W.H."/>
            <person name="Kwon J.K."/>
            <person name="Shin C."/>
            <person name="Lim J.Y."/>
            <person name="Park J.H."/>
            <person name="Huh J.H."/>
            <person name="Kim J.S."/>
            <person name="Kim B.D."/>
            <person name="Cohen O."/>
            <person name="Paran I."/>
            <person name="Suh M.C."/>
            <person name="Lee S.B."/>
            <person name="Kim Y.K."/>
            <person name="Shin Y."/>
            <person name="Noh S.J."/>
            <person name="Park J."/>
            <person name="Seo Y.S."/>
            <person name="Kwon S.Y."/>
            <person name="Kim H.A."/>
            <person name="Park J.M."/>
            <person name="Kim H.J."/>
            <person name="Choi S.B."/>
            <person name="Bosland P.W."/>
            <person name="Reeves G."/>
            <person name="Jo S.H."/>
            <person name="Lee B.W."/>
            <person name="Cho H.T."/>
            <person name="Choi H.S."/>
            <person name="Lee M.S."/>
            <person name="Yu Y."/>
            <person name="Do Choi Y."/>
            <person name="Park B.S."/>
            <person name="van Deynze A."/>
            <person name="Ashrafi H."/>
            <person name="Hill T."/>
            <person name="Kim W.T."/>
            <person name="Pai H.S."/>
            <person name="Ahn H.K."/>
            <person name="Yeam I."/>
            <person name="Giovannoni J.J."/>
            <person name="Rose J.K."/>
            <person name="Sorensen I."/>
            <person name="Lee S.J."/>
            <person name="Kim R.W."/>
            <person name="Choi I.Y."/>
            <person name="Choi B.S."/>
            <person name="Lim J.S."/>
            <person name="Lee Y.H."/>
            <person name="Choi D."/>
        </authorList>
    </citation>
    <scope>NUCLEOTIDE SEQUENCE [LARGE SCALE GENOMIC DNA]</scope>
    <source>
        <strain evidence="2">cv. CM334</strain>
    </source>
</reference>
<proteinExistence type="predicted"/>
<dbReference type="Proteomes" id="UP000222542">
    <property type="component" value="Unassembled WGS sequence"/>
</dbReference>
<reference evidence="1 2" key="2">
    <citation type="journal article" date="2017" name="Genome Biol.">
        <title>New reference genome sequences of hot pepper reveal the massive evolution of plant disease-resistance genes by retroduplication.</title>
        <authorList>
            <person name="Kim S."/>
            <person name="Park J."/>
            <person name="Yeom S.I."/>
            <person name="Kim Y.M."/>
            <person name="Seo E."/>
            <person name="Kim K.T."/>
            <person name="Kim M.S."/>
            <person name="Lee J.M."/>
            <person name="Cheong K."/>
            <person name="Shin H.S."/>
            <person name="Kim S.B."/>
            <person name="Han K."/>
            <person name="Lee J."/>
            <person name="Park M."/>
            <person name="Lee H.A."/>
            <person name="Lee H.Y."/>
            <person name="Lee Y."/>
            <person name="Oh S."/>
            <person name="Lee J.H."/>
            <person name="Choi E."/>
            <person name="Choi E."/>
            <person name="Lee S.E."/>
            <person name="Jeon J."/>
            <person name="Kim H."/>
            <person name="Choi G."/>
            <person name="Song H."/>
            <person name="Lee J."/>
            <person name="Lee S.C."/>
            <person name="Kwon J.K."/>
            <person name="Lee H.Y."/>
            <person name="Koo N."/>
            <person name="Hong Y."/>
            <person name="Kim R.W."/>
            <person name="Kang W.H."/>
            <person name="Huh J.H."/>
            <person name="Kang B.C."/>
            <person name="Yang T.J."/>
            <person name="Lee Y.H."/>
            <person name="Bennetzen J.L."/>
            <person name="Choi D."/>
        </authorList>
    </citation>
    <scope>NUCLEOTIDE SEQUENCE [LARGE SCALE GENOMIC DNA]</scope>
    <source>
        <strain evidence="2">cv. CM334</strain>
    </source>
</reference>
<organism evidence="1 2">
    <name type="scientific">Capsicum annuum</name>
    <name type="common">Capsicum pepper</name>
    <dbReference type="NCBI Taxonomy" id="4072"/>
    <lineage>
        <taxon>Eukaryota</taxon>
        <taxon>Viridiplantae</taxon>
        <taxon>Streptophyta</taxon>
        <taxon>Embryophyta</taxon>
        <taxon>Tracheophyta</taxon>
        <taxon>Spermatophyta</taxon>
        <taxon>Magnoliopsida</taxon>
        <taxon>eudicotyledons</taxon>
        <taxon>Gunneridae</taxon>
        <taxon>Pentapetalae</taxon>
        <taxon>asterids</taxon>
        <taxon>lamiids</taxon>
        <taxon>Solanales</taxon>
        <taxon>Solanaceae</taxon>
        <taxon>Solanoideae</taxon>
        <taxon>Capsiceae</taxon>
        <taxon>Capsicum</taxon>
    </lineage>
</organism>
<evidence type="ECO:0000313" key="1">
    <source>
        <dbReference type="EMBL" id="PHT94815.1"/>
    </source>
</evidence>